<dbReference type="InterPro" id="IPR029058">
    <property type="entry name" value="AB_hydrolase_fold"/>
</dbReference>
<organism evidence="2 3">
    <name type="scientific">Thermosipho atlanticus DSM 15807</name>
    <dbReference type="NCBI Taxonomy" id="1123380"/>
    <lineage>
        <taxon>Bacteria</taxon>
        <taxon>Thermotogati</taxon>
        <taxon>Thermotogota</taxon>
        <taxon>Thermotogae</taxon>
        <taxon>Thermotogales</taxon>
        <taxon>Fervidobacteriaceae</taxon>
        <taxon>Thermosipho</taxon>
    </lineage>
</organism>
<reference evidence="3" key="1">
    <citation type="submission" date="2016-11" db="EMBL/GenBank/DDBJ databases">
        <authorList>
            <person name="Varghese N."/>
            <person name="Submissions S."/>
        </authorList>
    </citation>
    <scope>NUCLEOTIDE SEQUENCE [LARGE SCALE GENOMIC DNA]</scope>
    <source>
        <strain evidence="3">DSM 15807</strain>
    </source>
</reference>
<dbReference type="SUPFAM" id="SSF53474">
    <property type="entry name" value="alpha/beta-Hydrolases"/>
    <property type="match status" value="1"/>
</dbReference>
<accession>A0A1M5TLB7</accession>
<dbReference type="Pfam" id="PF02230">
    <property type="entry name" value="Abhydrolase_2"/>
    <property type="match status" value="1"/>
</dbReference>
<gene>
    <name evidence="2" type="ORF">SAMN02745199_1378</name>
</gene>
<keyword evidence="3" id="KW-1185">Reference proteome</keyword>
<dbReference type="STRING" id="1123380.SAMN02745199_1378"/>
<feature type="domain" description="Phospholipase/carboxylesterase/thioesterase" evidence="1">
    <location>
        <begin position="48"/>
        <end position="169"/>
    </location>
</feature>
<evidence type="ECO:0000313" key="3">
    <source>
        <dbReference type="Proteomes" id="UP000242592"/>
    </source>
</evidence>
<dbReference type="OrthoDB" id="43290at2"/>
<dbReference type="Gene3D" id="3.40.50.1820">
    <property type="entry name" value="alpha/beta hydrolase"/>
    <property type="match status" value="1"/>
</dbReference>
<evidence type="ECO:0000313" key="2">
    <source>
        <dbReference type="EMBL" id="SHH51469.1"/>
    </source>
</evidence>
<dbReference type="AlphaFoldDB" id="A0A1M5TLB7"/>
<dbReference type="GO" id="GO:0016787">
    <property type="term" value="F:hydrolase activity"/>
    <property type="evidence" value="ECO:0007669"/>
    <property type="project" value="UniProtKB-KW"/>
</dbReference>
<dbReference type="InterPro" id="IPR003140">
    <property type="entry name" value="PLipase/COase/thioEstase"/>
</dbReference>
<name>A0A1M5TLB7_9BACT</name>
<evidence type="ECO:0000259" key="1">
    <source>
        <dbReference type="Pfam" id="PF02230"/>
    </source>
</evidence>
<proteinExistence type="predicted"/>
<protein>
    <submittedName>
        <fullName evidence="2">Alpha/beta hydrolase family protein</fullName>
    </submittedName>
</protein>
<dbReference type="RefSeq" id="WP_143606714.1">
    <property type="nucleotide sequence ID" value="NZ_FQXN01000005.1"/>
</dbReference>
<dbReference type="EMBL" id="FQXN01000005">
    <property type="protein sequence ID" value="SHH51469.1"/>
    <property type="molecule type" value="Genomic_DNA"/>
</dbReference>
<sequence>MLPFEYINSKISPQIIKKEKFNIIKFDAPYNPEVKESEKIILHEYLSKTPKANLIFLHGIGNGHILYLKWFAEKFKDFGINTYFLILPFHLNRAPDNWKGGELFYSASPRKCEVRFHQAVVDVRRTIDYIESISNFPVYIMGFSFGGMISTLSMAVDKRIKKGVLAFTGGNWRWINWYSPYTESIRIEYKTIKNEMGCYSEEYCAKMRGNPEKVISKFKEITDIFKYPVGCYHYDPMAFAKFVNQKVLMFTGLFDKVINKKSSDSLYKMLPNAKRIFIPAGHKSSYLFRKYVAWKTKNFLFS</sequence>
<dbReference type="Proteomes" id="UP000242592">
    <property type="component" value="Unassembled WGS sequence"/>
</dbReference>
<keyword evidence="2" id="KW-0378">Hydrolase</keyword>